<feature type="binding site" evidence="2">
    <location>
        <begin position="119"/>
        <end position="120"/>
    </location>
    <ligand>
        <name>ATP</name>
        <dbReference type="ChEBI" id="CHEBI:30616"/>
    </ligand>
</feature>
<dbReference type="KEGG" id="pmes:FX988_01387"/>
<protein>
    <recommendedName>
        <fullName evidence="2">Thiamine-monophosphate kinase</fullName>
        <shortName evidence="2">TMP kinase</shortName>
        <shortName evidence="2">Thiamine-phosphate kinase</shortName>
        <ecNumber evidence="2">2.7.4.16</ecNumber>
    </recommendedName>
</protein>
<dbReference type="AlphaFoldDB" id="A0A857JGK5"/>
<evidence type="ECO:0000259" key="4">
    <source>
        <dbReference type="Pfam" id="PF02769"/>
    </source>
</evidence>
<feature type="binding site" evidence="2">
    <location>
        <position position="212"/>
    </location>
    <ligand>
        <name>ATP</name>
        <dbReference type="ChEBI" id="CHEBI:30616"/>
    </ligand>
</feature>
<sequence>MKEFSLIDTYFRDVSFQRKDVLLGIGDDCAITQIPTGQALATTTDTLVSGVHFLPDADPRAIAQKAIAVNLSDLAAMGAEPAWLSLSLSLPDVDEKWLEAFSEGFKELTEYYSIQLIGGDTVQGPLAITITAQGFVAADQALKRSGAKPGDFVYVTGSLGDAGLGLDILLNQAQVTNSEHSTYLLNRLHYPSPRVFAGTSLRRVASACIDISDGLLADIKHILHASQCGVCLQLDKLPLSPAMLESVERDTAFHYALSSGDDYELLFTVSEEQKSSVERVLASSNVPATCIGQINGAVGKVDLKFNDESYAYSKTGFEHFSHNEVSSQHNNTKRA</sequence>
<comment type="caution">
    <text evidence="2">Lacks conserved residue(s) required for the propagation of feature annotation.</text>
</comment>
<dbReference type="Pfam" id="PF00586">
    <property type="entry name" value="AIRS"/>
    <property type="match status" value="1"/>
</dbReference>
<keyword evidence="2 5" id="KW-0418">Kinase</keyword>
<evidence type="ECO:0000259" key="3">
    <source>
        <dbReference type="Pfam" id="PF00586"/>
    </source>
</evidence>
<feature type="binding site" evidence="2">
    <location>
        <position position="120"/>
    </location>
    <ligand>
        <name>Mg(2+)</name>
        <dbReference type="ChEBI" id="CHEBI:18420"/>
        <label>1</label>
    </ligand>
</feature>
<keyword evidence="2" id="KW-0067">ATP-binding</keyword>
<evidence type="ECO:0000313" key="5">
    <source>
        <dbReference type="EMBL" id="QHJ11159.1"/>
    </source>
</evidence>
<dbReference type="CDD" id="cd02194">
    <property type="entry name" value="ThiL"/>
    <property type="match status" value="1"/>
</dbReference>
<dbReference type="InterPro" id="IPR010918">
    <property type="entry name" value="PurM-like_C_dom"/>
</dbReference>
<dbReference type="Gene3D" id="3.90.650.10">
    <property type="entry name" value="PurM-like C-terminal domain"/>
    <property type="match status" value="1"/>
</dbReference>
<keyword evidence="2" id="KW-0547">Nucleotide-binding</keyword>
<evidence type="ECO:0000256" key="2">
    <source>
        <dbReference type="HAMAP-Rule" id="MF_02128"/>
    </source>
</evidence>
<accession>A0A857JGK5</accession>
<dbReference type="PANTHER" id="PTHR30270">
    <property type="entry name" value="THIAMINE-MONOPHOSPHATE KINASE"/>
    <property type="match status" value="1"/>
</dbReference>
<dbReference type="InterPro" id="IPR016188">
    <property type="entry name" value="PurM-like_N"/>
</dbReference>
<dbReference type="GO" id="GO:0000287">
    <property type="term" value="F:magnesium ion binding"/>
    <property type="evidence" value="ECO:0007669"/>
    <property type="project" value="UniProtKB-UniRule"/>
</dbReference>
<feature type="binding site" evidence="2">
    <location>
        <position position="210"/>
    </location>
    <ligand>
        <name>Mg(2+)</name>
        <dbReference type="ChEBI" id="CHEBI:18420"/>
        <label>3</label>
    </ligand>
</feature>
<dbReference type="PIRSF" id="PIRSF005303">
    <property type="entry name" value="Thiam_monoph_kin"/>
    <property type="match status" value="1"/>
</dbReference>
<feature type="binding site" evidence="2">
    <location>
        <position position="43"/>
    </location>
    <ligand>
        <name>Mg(2+)</name>
        <dbReference type="ChEBI" id="CHEBI:18420"/>
        <label>4</label>
    </ligand>
</feature>
<comment type="function">
    <text evidence="2">Catalyzes the ATP-dependent phosphorylation of thiamine-monophosphate (TMP) to form thiamine-pyrophosphate (TPP), the active form of vitamin B1.</text>
</comment>
<feature type="binding site" evidence="2">
    <location>
        <position position="45"/>
    </location>
    <ligand>
        <name>Mg(2+)</name>
        <dbReference type="ChEBI" id="CHEBI:18420"/>
        <label>1</label>
    </ligand>
</feature>
<feature type="binding site" evidence="2">
    <location>
        <position position="73"/>
    </location>
    <ligand>
        <name>Mg(2+)</name>
        <dbReference type="ChEBI" id="CHEBI:18420"/>
        <label>2</label>
    </ligand>
</feature>
<comment type="miscellaneous">
    <text evidence="2">Reaction mechanism of ThiL seems to utilize a direct, inline transfer of the gamma-phosphate of ATP to TMP rather than a phosphorylated enzyme intermediate.</text>
</comment>
<evidence type="ECO:0000313" key="6">
    <source>
        <dbReference type="Proteomes" id="UP000464524"/>
    </source>
</evidence>
<comment type="catalytic activity">
    <reaction evidence="2">
        <text>thiamine phosphate + ATP = thiamine diphosphate + ADP</text>
        <dbReference type="Rhea" id="RHEA:15913"/>
        <dbReference type="ChEBI" id="CHEBI:30616"/>
        <dbReference type="ChEBI" id="CHEBI:37575"/>
        <dbReference type="ChEBI" id="CHEBI:58937"/>
        <dbReference type="ChEBI" id="CHEBI:456216"/>
        <dbReference type="EC" id="2.7.4.16"/>
    </reaction>
</comment>
<dbReference type="OrthoDB" id="9802811at2"/>
<dbReference type="InterPro" id="IPR036676">
    <property type="entry name" value="PurM-like_C_sf"/>
</dbReference>
<dbReference type="GO" id="GO:0009229">
    <property type="term" value="P:thiamine diphosphate biosynthetic process"/>
    <property type="evidence" value="ECO:0007669"/>
    <property type="project" value="UniProtKB-UniRule"/>
</dbReference>
<dbReference type="GO" id="GO:0009030">
    <property type="term" value="F:thiamine-phosphate kinase activity"/>
    <property type="evidence" value="ECO:0007669"/>
    <property type="project" value="UniProtKB-UniRule"/>
</dbReference>
<evidence type="ECO:0000256" key="1">
    <source>
        <dbReference type="ARBA" id="ARBA00022977"/>
    </source>
</evidence>
<dbReference type="Pfam" id="PF02769">
    <property type="entry name" value="AIRS_C"/>
    <property type="match status" value="1"/>
</dbReference>
<feature type="binding site" evidence="2">
    <location>
        <position position="45"/>
    </location>
    <ligand>
        <name>Mg(2+)</name>
        <dbReference type="ChEBI" id="CHEBI:18420"/>
        <label>2</label>
    </ligand>
</feature>
<keyword evidence="2" id="KW-0479">Metal-binding</keyword>
<dbReference type="NCBIfam" id="TIGR01379">
    <property type="entry name" value="thiL"/>
    <property type="match status" value="1"/>
</dbReference>
<feature type="binding site" evidence="2">
    <location>
        <position position="44"/>
    </location>
    <ligand>
        <name>Mg(2+)</name>
        <dbReference type="ChEBI" id="CHEBI:18420"/>
        <label>1</label>
    </ligand>
</feature>
<keyword evidence="6" id="KW-1185">Reference proteome</keyword>
<feature type="binding site" evidence="2">
    <location>
        <position position="28"/>
    </location>
    <ligand>
        <name>Mg(2+)</name>
        <dbReference type="ChEBI" id="CHEBI:18420"/>
        <label>3</label>
    </ligand>
</feature>
<feature type="binding site" evidence="2">
    <location>
        <position position="73"/>
    </location>
    <ligand>
        <name>Mg(2+)</name>
        <dbReference type="ChEBI" id="CHEBI:18420"/>
        <label>4</label>
    </ligand>
</feature>
<feature type="binding site" evidence="2">
    <location>
        <position position="317"/>
    </location>
    <ligand>
        <name>substrate</name>
    </ligand>
</feature>
<feature type="binding site" evidence="2">
    <location>
        <position position="261"/>
    </location>
    <ligand>
        <name>substrate</name>
    </ligand>
</feature>
<reference evidence="5 6" key="1">
    <citation type="submission" date="2019-12" db="EMBL/GenBank/DDBJ databases">
        <title>Genome sequencing and assembly of endphytes of Porphyra tenera.</title>
        <authorList>
            <person name="Park J.M."/>
            <person name="Shin R."/>
            <person name="Jo S.H."/>
        </authorList>
    </citation>
    <scope>NUCLEOTIDE SEQUENCE [LARGE SCALE GENOMIC DNA]</scope>
    <source>
        <strain evidence="5 6">GPM4</strain>
    </source>
</reference>
<dbReference type="GO" id="GO:0005524">
    <property type="term" value="F:ATP binding"/>
    <property type="evidence" value="ECO:0007669"/>
    <property type="project" value="UniProtKB-UniRule"/>
</dbReference>
<organism evidence="5 6">
    <name type="scientific">Paraglaciecola mesophila</name>
    <dbReference type="NCBI Taxonomy" id="197222"/>
    <lineage>
        <taxon>Bacteria</taxon>
        <taxon>Pseudomonadati</taxon>
        <taxon>Pseudomonadota</taxon>
        <taxon>Gammaproteobacteria</taxon>
        <taxon>Alteromonadales</taxon>
        <taxon>Alteromonadaceae</taxon>
        <taxon>Paraglaciecola</taxon>
    </lineage>
</organism>
<keyword evidence="2 5" id="KW-0808">Transferase</keyword>
<dbReference type="UniPathway" id="UPA00060">
    <property type="reaction ID" value="UER00142"/>
</dbReference>
<dbReference type="EMBL" id="CP047656">
    <property type="protein sequence ID" value="QHJ11159.1"/>
    <property type="molecule type" value="Genomic_DNA"/>
</dbReference>
<feature type="domain" description="PurM-like C-terminal" evidence="4">
    <location>
        <begin position="148"/>
        <end position="297"/>
    </location>
</feature>
<feature type="binding site" evidence="2">
    <location>
        <position position="73"/>
    </location>
    <ligand>
        <name>Mg(2+)</name>
        <dbReference type="ChEBI" id="CHEBI:18420"/>
        <label>3</label>
    </ligand>
</feature>
<gene>
    <name evidence="2" type="primary">thiL</name>
    <name evidence="5" type="ORF">FX988_01387</name>
</gene>
<feature type="domain" description="PurM-like N-terminal" evidence="3">
    <location>
        <begin position="26"/>
        <end position="136"/>
    </location>
</feature>
<feature type="binding site" evidence="2">
    <location>
        <position position="52"/>
    </location>
    <ligand>
        <name>substrate</name>
    </ligand>
</feature>
<feature type="binding site" evidence="2">
    <location>
        <position position="28"/>
    </location>
    <ligand>
        <name>Mg(2+)</name>
        <dbReference type="ChEBI" id="CHEBI:18420"/>
        <label>4</label>
    </ligand>
</feature>
<dbReference type="Proteomes" id="UP000464524">
    <property type="component" value="Chromosome"/>
</dbReference>
<comment type="pathway">
    <text evidence="2">Cofactor biosynthesis; thiamine diphosphate biosynthesis; thiamine diphosphate from thiamine phosphate: step 1/1.</text>
</comment>
<dbReference type="GO" id="GO:0009228">
    <property type="term" value="P:thiamine biosynthetic process"/>
    <property type="evidence" value="ECO:0007669"/>
    <property type="project" value="UniProtKB-KW"/>
</dbReference>
<dbReference type="InterPro" id="IPR006283">
    <property type="entry name" value="ThiL-like"/>
</dbReference>
<dbReference type="HAMAP" id="MF_02128">
    <property type="entry name" value="TMP_kinase"/>
    <property type="match status" value="1"/>
</dbReference>
<dbReference type="SUPFAM" id="SSF55326">
    <property type="entry name" value="PurM N-terminal domain-like"/>
    <property type="match status" value="1"/>
</dbReference>
<name>A0A857JGK5_9ALTE</name>
<dbReference type="InterPro" id="IPR036921">
    <property type="entry name" value="PurM-like_N_sf"/>
</dbReference>
<keyword evidence="1 2" id="KW-0784">Thiamine biosynthesis</keyword>
<dbReference type="Gene3D" id="3.30.1330.10">
    <property type="entry name" value="PurM-like, N-terminal domain"/>
    <property type="match status" value="1"/>
</dbReference>
<dbReference type="PANTHER" id="PTHR30270:SF0">
    <property type="entry name" value="THIAMINE-MONOPHOSPHATE KINASE"/>
    <property type="match status" value="1"/>
</dbReference>
<comment type="similarity">
    <text evidence="2">Belongs to the thiamine-monophosphate kinase family.</text>
</comment>
<feature type="binding site" evidence="2">
    <location>
        <position position="144"/>
    </location>
    <ligand>
        <name>ATP</name>
        <dbReference type="ChEBI" id="CHEBI:30616"/>
    </ligand>
</feature>
<dbReference type="SUPFAM" id="SSF56042">
    <property type="entry name" value="PurM C-terminal domain-like"/>
    <property type="match status" value="1"/>
</dbReference>
<feature type="binding site" evidence="2">
    <location>
        <position position="213"/>
    </location>
    <ligand>
        <name>Mg(2+)</name>
        <dbReference type="ChEBI" id="CHEBI:18420"/>
        <label>5</label>
    </ligand>
</feature>
<dbReference type="EC" id="2.7.4.16" evidence="2"/>
<proteinExistence type="inferred from homology"/>
<keyword evidence="2" id="KW-0460">Magnesium</keyword>
<dbReference type="RefSeq" id="WP_160178934.1">
    <property type="nucleotide sequence ID" value="NZ_CP047656.1"/>
</dbReference>